<dbReference type="InterPro" id="IPR036942">
    <property type="entry name" value="Beta-barrel_TonB_sf"/>
</dbReference>
<dbReference type="InterPro" id="IPR008969">
    <property type="entry name" value="CarboxyPept-like_regulatory"/>
</dbReference>
<dbReference type="Pfam" id="PF13715">
    <property type="entry name" value="CarbopepD_reg_2"/>
    <property type="match status" value="1"/>
</dbReference>
<reference evidence="11 12" key="1">
    <citation type="submission" date="2021-05" db="EMBL/GenBank/DDBJ databases">
        <authorList>
            <person name="Zhang Z.D."/>
            <person name="Osman G."/>
        </authorList>
    </citation>
    <scope>NUCLEOTIDE SEQUENCE [LARGE SCALE GENOMIC DNA]</scope>
    <source>
        <strain evidence="11 12">KCTC 32217</strain>
    </source>
</reference>
<dbReference type="Gene3D" id="2.170.130.10">
    <property type="entry name" value="TonB-dependent receptor, plug domain"/>
    <property type="match status" value="1"/>
</dbReference>
<dbReference type="InterPro" id="IPR023996">
    <property type="entry name" value="TonB-dep_OMP_SusC/RagA"/>
</dbReference>
<feature type="signal peptide" evidence="9">
    <location>
        <begin position="1"/>
        <end position="19"/>
    </location>
</feature>
<evidence type="ECO:0000313" key="12">
    <source>
        <dbReference type="Proteomes" id="UP001319104"/>
    </source>
</evidence>
<dbReference type="Gene3D" id="2.40.170.20">
    <property type="entry name" value="TonB-dependent receptor, beta-barrel domain"/>
    <property type="match status" value="1"/>
</dbReference>
<evidence type="ECO:0000256" key="6">
    <source>
        <dbReference type="ARBA" id="ARBA00023136"/>
    </source>
</evidence>
<evidence type="ECO:0000256" key="9">
    <source>
        <dbReference type="SAM" id="SignalP"/>
    </source>
</evidence>
<name>A0AAP2CGZ3_9BACT</name>
<keyword evidence="7 8" id="KW-0998">Cell outer membrane</keyword>
<dbReference type="GO" id="GO:0015344">
    <property type="term" value="F:siderophore uptake transmembrane transporter activity"/>
    <property type="evidence" value="ECO:0007669"/>
    <property type="project" value="TreeGrafter"/>
</dbReference>
<dbReference type="Proteomes" id="UP001319104">
    <property type="component" value="Unassembled WGS sequence"/>
</dbReference>
<dbReference type="SUPFAM" id="SSF56935">
    <property type="entry name" value="Porins"/>
    <property type="match status" value="1"/>
</dbReference>
<keyword evidence="11" id="KW-0675">Receptor</keyword>
<evidence type="ECO:0000256" key="2">
    <source>
        <dbReference type="ARBA" id="ARBA00022448"/>
    </source>
</evidence>
<evidence type="ECO:0000256" key="4">
    <source>
        <dbReference type="ARBA" id="ARBA00022692"/>
    </source>
</evidence>
<feature type="domain" description="TonB-dependent receptor plug" evidence="10">
    <location>
        <begin position="112"/>
        <end position="218"/>
    </location>
</feature>
<comment type="similarity">
    <text evidence="8">Belongs to the TonB-dependent receptor family.</text>
</comment>
<keyword evidence="6 8" id="KW-0472">Membrane</keyword>
<keyword evidence="12" id="KW-1185">Reference proteome</keyword>
<dbReference type="EMBL" id="JAHCMY010000005">
    <property type="protein sequence ID" value="MBS9524493.1"/>
    <property type="molecule type" value="Genomic_DNA"/>
</dbReference>
<evidence type="ECO:0000259" key="10">
    <source>
        <dbReference type="Pfam" id="PF07715"/>
    </source>
</evidence>
<dbReference type="InterPro" id="IPR039426">
    <property type="entry name" value="TonB-dep_rcpt-like"/>
</dbReference>
<evidence type="ECO:0000256" key="1">
    <source>
        <dbReference type="ARBA" id="ARBA00004571"/>
    </source>
</evidence>
<dbReference type="NCBIfam" id="TIGR04057">
    <property type="entry name" value="SusC_RagA_signa"/>
    <property type="match status" value="1"/>
</dbReference>
<keyword evidence="4 8" id="KW-0812">Transmembrane</keyword>
<dbReference type="Pfam" id="PF07715">
    <property type="entry name" value="Plug"/>
    <property type="match status" value="1"/>
</dbReference>
<accession>A0AAP2CGZ3</accession>
<comment type="subcellular location">
    <subcellularLocation>
        <location evidence="1 8">Cell outer membrane</location>
        <topology evidence="1 8">Multi-pass membrane protein</topology>
    </subcellularLocation>
</comment>
<protein>
    <submittedName>
        <fullName evidence="11">TonB-dependent receptor</fullName>
    </submittedName>
</protein>
<dbReference type="InterPro" id="IPR012910">
    <property type="entry name" value="Plug_dom"/>
</dbReference>
<dbReference type="PANTHER" id="PTHR30069:SF29">
    <property type="entry name" value="HEMOGLOBIN AND HEMOGLOBIN-HAPTOGLOBIN-BINDING PROTEIN 1-RELATED"/>
    <property type="match status" value="1"/>
</dbReference>
<dbReference type="GO" id="GO:0009279">
    <property type="term" value="C:cell outer membrane"/>
    <property type="evidence" value="ECO:0007669"/>
    <property type="project" value="UniProtKB-SubCell"/>
</dbReference>
<evidence type="ECO:0000256" key="8">
    <source>
        <dbReference type="PROSITE-ProRule" id="PRU01360"/>
    </source>
</evidence>
<comment type="caution">
    <text evidence="11">The sequence shown here is derived from an EMBL/GenBank/DDBJ whole genome shotgun (WGS) entry which is preliminary data.</text>
</comment>
<gene>
    <name evidence="11" type="ORF">KI659_10745</name>
</gene>
<evidence type="ECO:0000313" key="11">
    <source>
        <dbReference type="EMBL" id="MBS9524493.1"/>
    </source>
</evidence>
<evidence type="ECO:0000256" key="7">
    <source>
        <dbReference type="ARBA" id="ARBA00023237"/>
    </source>
</evidence>
<dbReference type="PANTHER" id="PTHR30069">
    <property type="entry name" value="TONB-DEPENDENT OUTER MEMBRANE RECEPTOR"/>
    <property type="match status" value="1"/>
</dbReference>
<keyword evidence="5 9" id="KW-0732">Signal</keyword>
<dbReference type="PROSITE" id="PS52016">
    <property type="entry name" value="TONB_DEPENDENT_REC_3"/>
    <property type="match status" value="1"/>
</dbReference>
<dbReference type="NCBIfam" id="TIGR04056">
    <property type="entry name" value="OMP_RagA_SusC"/>
    <property type="match status" value="1"/>
</dbReference>
<feature type="chain" id="PRO_5042829456" evidence="9">
    <location>
        <begin position="20"/>
        <end position="1026"/>
    </location>
</feature>
<dbReference type="RefSeq" id="WP_213945352.1">
    <property type="nucleotide sequence ID" value="NZ_JAHCMY010000005.1"/>
</dbReference>
<dbReference type="GO" id="GO:0044718">
    <property type="term" value="P:siderophore transmembrane transport"/>
    <property type="evidence" value="ECO:0007669"/>
    <property type="project" value="TreeGrafter"/>
</dbReference>
<dbReference type="AlphaFoldDB" id="A0AAP2CGZ3"/>
<keyword evidence="3 8" id="KW-1134">Transmembrane beta strand</keyword>
<organism evidence="11 12">
    <name type="scientific">Litoribacter ruber</name>
    <dbReference type="NCBI Taxonomy" id="702568"/>
    <lineage>
        <taxon>Bacteria</taxon>
        <taxon>Pseudomonadati</taxon>
        <taxon>Bacteroidota</taxon>
        <taxon>Cytophagia</taxon>
        <taxon>Cytophagales</taxon>
        <taxon>Cyclobacteriaceae</taxon>
        <taxon>Litoribacter</taxon>
    </lineage>
</organism>
<dbReference type="InterPro" id="IPR023997">
    <property type="entry name" value="TonB-dep_OMP_SusC/RagA_CS"/>
</dbReference>
<evidence type="ECO:0000256" key="3">
    <source>
        <dbReference type="ARBA" id="ARBA00022452"/>
    </source>
</evidence>
<dbReference type="InterPro" id="IPR037066">
    <property type="entry name" value="Plug_dom_sf"/>
</dbReference>
<proteinExistence type="inferred from homology"/>
<keyword evidence="2 8" id="KW-0813">Transport</keyword>
<sequence>MKKILWFCLAMCINCSLWAQTIAISGTVTDETGEPLPGVSVLKVNSTVGTVTDLDGRYSINADQGDQLRYSFIGFTTLTRTVGTSTTINVEMESDVSSLDEVVVVGYGTAKKKELTGATSQVRGESIEKMNMPRVDQALQGKIAGVNISTNSGAPGGTSNIRIRGISTSGQNNPLILVDGVIYDAEGLNALNPNDIESVNVLKDGTAGIYGVRAANGVILIETKKGAVNAKPSFNVGAYYGVQSTARQLDLLNAREYAILKNEAFAAGGQAMPFNNTNLGLGTDWQNAVFTEAPIQEYNMSVTGGTAKSSYSIGGSYFAQEGIVGGPKANFERYNARINFTTELAPRVRLTNVLLYTHEQSSTIPQGGIGSVLYNTVNAYPTEPLMVDGRYSYLDNVNDIINPLAQMANTYNDAWVNKIVGKEEISYEINNRFTAVGRAGYNYSLVDTKNFNPLVWYGTGKAPNTARNANLDPVIVNIGDLEIERGANVAEARNTFFDYNLEAFLNYSETFDEDHRVRGTAGVSYIGNRSMGLSGVGFNIPNNDPALADISANQASGGFLNNVGSFQNRQRLTSVFARAEYDYKQRYFISGIVRRDGSSNFGANNRIGYFPSISTAWIISEEDFFGTSAVDFLKLRASYGVSGNDQIGLFRYRGLLNGTARYVFNDLIVNGAAIGTTSNPDLKWETTEQTNIGVDATFFGGIDFTANYFIKNTRDLLFQPEVSALLGSYGAGGFPPVINAGNVLNRGLELELGYDLRRASGLNIRLDYNVTFLHNRVTSVPTGLDFIPGAPFGVGGSVATRFEVGYPIGYFVGYQTNGIWQSEEEIASSPVSQPGARPGDLRFVDQNGDGVINFGDDSDRTMIGSPIPDVIMGFNLGMDFKGFDFSANVYAALGQDIIRNYERQQPYANMLSYNLERWTGPGTTDVYPRLTTGQTRNTVFSDFYVEDGSFVRLRNVTLGYTLPRTLTENLKISSVRFYVAANNLFTLTRYMGFDPDVGAGNPLFAGVDNGIYPQARTVMGGLNIKF</sequence>
<dbReference type="Gene3D" id="2.60.40.1120">
    <property type="entry name" value="Carboxypeptidase-like, regulatory domain"/>
    <property type="match status" value="1"/>
</dbReference>
<evidence type="ECO:0000256" key="5">
    <source>
        <dbReference type="ARBA" id="ARBA00022729"/>
    </source>
</evidence>
<dbReference type="SUPFAM" id="SSF49464">
    <property type="entry name" value="Carboxypeptidase regulatory domain-like"/>
    <property type="match status" value="1"/>
</dbReference>